<dbReference type="AlphaFoldDB" id="A0A2H3UB11"/>
<proteinExistence type="predicted"/>
<dbReference type="EMBL" id="FMJY01000011">
    <property type="protein sequence ID" value="SCO92466.1"/>
    <property type="molecule type" value="Genomic_DNA"/>
</dbReference>
<gene>
    <name evidence="2" type="ORF">FRV6_16594</name>
</gene>
<dbReference type="Proteomes" id="UP000219369">
    <property type="component" value="Unassembled WGS sequence"/>
</dbReference>
<evidence type="ECO:0000313" key="2">
    <source>
        <dbReference type="EMBL" id="SCO92466.1"/>
    </source>
</evidence>
<feature type="chain" id="PRO_5013655724" evidence="1">
    <location>
        <begin position="16"/>
        <end position="55"/>
    </location>
</feature>
<evidence type="ECO:0000313" key="3">
    <source>
        <dbReference type="Proteomes" id="UP000219369"/>
    </source>
</evidence>
<sequence>MALIDFMMILFQSVAHVIPSKSRAGNGIFRRTRKITAIADRGFFPTKSSFRLRPV</sequence>
<name>A0A2H3UB11_FUSOX</name>
<accession>A0A2H3UB11</accession>
<protein>
    <submittedName>
        <fullName evidence="2">Uncharacterized protein</fullName>
    </submittedName>
</protein>
<feature type="signal peptide" evidence="1">
    <location>
        <begin position="1"/>
        <end position="15"/>
    </location>
</feature>
<organism evidence="2 3">
    <name type="scientific">Fusarium oxysporum</name>
    <name type="common">Fusarium vascular wilt</name>
    <dbReference type="NCBI Taxonomy" id="5507"/>
    <lineage>
        <taxon>Eukaryota</taxon>
        <taxon>Fungi</taxon>
        <taxon>Dikarya</taxon>
        <taxon>Ascomycota</taxon>
        <taxon>Pezizomycotina</taxon>
        <taxon>Sordariomycetes</taxon>
        <taxon>Hypocreomycetidae</taxon>
        <taxon>Hypocreales</taxon>
        <taxon>Nectriaceae</taxon>
        <taxon>Fusarium</taxon>
        <taxon>Fusarium oxysporum species complex</taxon>
    </lineage>
</organism>
<reference evidence="3" key="1">
    <citation type="submission" date="2016-09" db="EMBL/GenBank/DDBJ databases">
        <authorList>
            <person name="Guldener U."/>
        </authorList>
    </citation>
    <scope>NUCLEOTIDE SEQUENCE [LARGE SCALE GENOMIC DNA]</scope>
    <source>
        <strain evidence="3">V64-1</strain>
    </source>
</reference>
<evidence type="ECO:0000256" key="1">
    <source>
        <dbReference type="SAM" id="SignalP"/>
    </source>
</evidence>
<keyword evidence="1" id="KW-0732">Signal</keyword>